<evidence type="ECO:0000256" key="1">
    <source>
        <dbReference type="SAM" id="SignalP"/>
    </source>
</evidence>
<keyword evidence="3" id="KW-1185">Reference proteome</keyword>
<proteinExistence type="predicted"/>
<evidence type="ECO:0000313" key="3">
    <source>
        <dbReference type="Proteomes" id="UP000000702"/>
    </source>
</evidence>
<gene>
    <name evidence="2" type="ORF">TCIL3000_0_50580</name>
</gene>
<dbReference type="AlphaFoldDB" id="F9WB16"/>
<dbReference type="EMBL" id="CAEQ01001517">
    <property type="protein sequence ID" value="CCD14444.1"/>
    <property type="molecule type" value="Genomic_DNA"/>
</dbReference>
<sequence length="169" mass="18513">MVVKARMLLRLLTGVLMCSVEALGSYYPKAIPTEAGGSICSLSRKLKDVAPWTQEKIAALRKTRDKYGSKLLDWQLHFHESPEYGVNDSILYRIRTVIETVNKEIKTLPAKAIRSGALAAASAGSSENSSQSLRMHKKTALLAKSTTVYMVEATQLKEGICLSASQPVE</sequence>
<reference evidence="2 3" key="2">
    <citation type="journal article" date="2012" name="Proc. Natl. Acad. Sci. U.S.A.">
        <title>Antigenic diversity is generated by distinct evolutionary mechanisms in African trypanosome species.</title>
        <authorList>
            <person name="Jackson A.P."/>
            <person name="Berry A."/>
            <person name="Aslett M."/>
            <person name="Allison H.C."/>
            <person name="Burton P."/>
            <person name="Vavrova-Anderson J."/>
            <person name="Brown R."/>
            <person name="Browne H."/>
            <person name="Corton N."/>
            <person name="Hauser H."/>
            <person name="Gamble J."/>
            <person name="Gilderthorp R."/>
            <person name="Marcello L."/>
            <person name="McQuillan J."/>
            <person name="Otto T.D."/>
            <person name="Quail M.A."/>
            <person name="Sanders M.J."/>
            <person name="van Tonder A."/>
            <person name="Ginger M.L."/>
            <person name="Field M.C."/>
            <person name="Barry J.D."/>
            <person name="Hertz-Fowler C."/>
            <person name="Berriman M."/>
        </authorList>
    </citation>
    <scope>NUCLEOTIDE SEQUENCE [LARGE SCALE GENOMIC DNA]</scope>
    <source>
        <strain evidence="2 3">IL3000</strain>
    </source>
</reference>
<protein>
    <submittedName>
        <fullName evidence="2">WGS project CAEQ00000000 data, annotated contig 2048</fullName>
    </submittedName>
</protein>
<reference evidence="3" key="1">
    <citation type="submission" date="2011-07" db="EMBL/GenBank/DDBJ databases">
        <title>Divergent evolution of antigenic variation in African trypanosomes.</title>
        <authorList>
            <person name="Jackson A.P."/>
            <person name="Berry A."/>
            <person name="Allison H.C."/>
            <person name="Burton P."/>
            <person name="Anderson J."/>
            <person name="Aslett M."/>
            <person name="Brown R."/>
            <person name="Corton N."/>
            <person name="Harris D."/>
            <person name="Hauser H."/>
            <person name="Gamble J."/>
            <person name="Gilderthorp R."/>
            <person name="McQuillan J."/>
            <person name="Quail M.A."/>
            <person name="Sanders M."/>
            <person name="Van Tonder A."/>
            <person name="Ginger M.L."/>
            <person name="Donelson J.E."/>
            <person name="Field M.C."/>
            <person name="Barry J.D."/>
            <person name="Berriman M."/>
            <person name="Hertz-Fowler C."/>
        </authorList>
    </citation>
    <scope>NUCLEOTIDE SEQUENCE [LARGE SCALE GENOMIC DNA]</scope>
    <source>
        <strain evidence="3">IL3000</strain>
    </source>
</reference>
<dbReference type="VEuPathDB" id="TriTrypDB:TcIL3000_0_50580"/>
<feature type="chain" id="PRO_5003390086" evidence="1">
    <location>
        <begin position="23"/>
        <end position="169"/>
    </location>
</feature>
<keyword evidence="1" id="KW-0732">Signal</keyword>
<accession>F9WB16</accession>
<dbReference type="Proteomes" id="UP000000702">
    <property type="component" value="Unassembled WGS sequence"/>
</dbReference>
<name>F9WB16_TRYCI</name>
<organism evidence="2 3">
    <name type="scientific">Trypanosoma congolense (strain IL3000)</name>
    <dbReference type="NCBI Taxonomy" id="1068625"/>
    <lineage>
        <taxon>Eukaryota</taxon>
        <taxon>Discoba</taxon>
        <taxon>Euglenozoa</taxon>
        <taxon>Kinetoplastea</taxon>
        <taxon>Metakinetoplastina</taxon>
        <taxon>Trypanosomatida</taxon>
        <taxon>Trypanosomatidae</taxon>
        <taxon>Trypanosoma</taxon>
        <taxon>Nannomonas</taxon>
    </lineage>
</organism>
<feature type="signal peptide" evidence="1">
    <location>
        <begin position="1"/>
        <end position="22"/>
    </location>
</feature>
<evidence type="ECO:0000313" key="2">
    <source>
        <dbReference type="EMBL" id="CCD14444.1"/>
    </source>
</evidence>
<comment type="caution">
    <text evidence="2">The sequence shown here is derived from an EMBL/GenBank/DDBJ whole genome shotgun (WGS) entry which is preliminary data.</text>
</comment>